<evidence type="ECO:0000256" key="16">
    <source>
        <dbReference type="SAM" id="Phobius"/>
    </source>
</evidence>
<keyword evidence="5 20" id="KW-0121">Carboxypeptidase</keyword>
<dbReference type="InterPro" id="IPR012338">
    <property type="entry name" value="Beta-lactam/transpept-like"/>
</dbReference>
<dbReference type="Pfam" id="PF07943">
    <property type="entry name" value="PBP5_C"/>
    <property type="match status" value="1"/>
</dbReference>
<dbReference type="GO" id="GO:0009002">
    <property type="term" value="F:serine-type D-Ala-D-Ala carboxypeptidase activity"/>
    <property type="evidence" value="ECO:0007669"/>
    <property type="project" value="UniProtKB-EC"/>
</dbReference>
<evidence type="ECO:0000313" key="21">
    <source>
        <dbReference type="Proteomes" id="UP000199182"/>
    </source>
</evidence>
<keyword evidence="8" id="KW-0378">Hydrolase</keyword>
<comment type="pathway">
    <text evidence="2">Cell wall biogenesis; peptidoglycan biosynthesis.</text>
</comment>
<feature type="chain" id="PRO_5011707478" description="serine-type D-Ala-D-Ala carboxypeptidase" evidence="17">
    <location>
        <begin position="26"/>
        <end position="447"/>
    </location>
</feature>
<dbReference type="GO" id="GO:0006508">
    <property type="term" value="P:proteolysis"/>
    <property type="evidence" value="ECO:0007669"/>
    <property type="project" value="UniProtKB-KW"/>
</dbReference>
<keyword evidence="10" id="KW-0573">Peptidoglycan synthesis</keyword>
<reference evidence="20 21" key="1">
    <citation type="submission" date="2016-10" db="EMBL/GenBank/DDBJ databases">
        <authorList>
            <person name="de Groot N.N."/>
        </authorList>
    </citation>
    <scope>NUCLEOTIDE SEQUENCE [LARGE SCALE GENOMIC DNA]</scope>
    <source>
        <strain evidence="20 21">CGMCC 1.5012</strain>
    </source>
</reference>
<dbReference type="InterPro" id="IPR001967">
    <property type="entry name" value="Peptidase_S11_N"/>
</dbReference>
<dbReference type="InterPro" id="IPR037167">
    <property type="entry name" value="Peptidase_S11_C_sf"/>
</dbReference>
<comment type="catalytic activity">
    <reaction evidence="12">
        <text>Preferential cleavage: (Ac)2-L-Lys-D-Ala-|-D-Ala. Also transpeptidation of peptidyl-alanyl moieties that are N-acyl substituents of D-alanine.</text>
        <dbReference type="EC" id="3.4.16.4"/>
    </reaction>
</comment>
<keyword evidence="7 17" id="KW-0732">Signal</keyword>
<evidence type="ECO:0000256" key="14">
    <source>
        <dbReference type="RuleBase" id="RU004016"/>
    </source>
</evidence>
<gene>
    <name evidence="20" type="ORF">SAMN05192585_10441</name>
</gene>
<dbReference type="OrthoDB" id="9791132at2"/>
<keyword evidence="16" id="KW-0472">Membrane</keyword>
<keyword evidence="9" id="KW-0133">Cell shape</keyword>
<evidence type="ECO:0000313" key="20">
    <source>
        <dbReference type="EMBL" id="SDM73059.1"/>
    </source>
</evidence>
<evidence type="ECO:0000256" key="15">
    <source>
        <dbReference type="SAM" id="MobiDB-lite"/>
    </source>
</evidence>
<keyword evidence="16" id="KW-0812">Transmembrane</keyword>
<dbReference type="UniPathway" id="UPA00219"/>
<keyword evidence="6" id="KW-0645">Protease</keyword>
<keyword evidence="21" id="KW-1185">Reference proteome</keyword>
<dbReference type="PRINTS" id="PR00725">
    <property type="entry name" value="DADACBPTASE1"/>
</dbReference>
<dbReference type="InterPro" id="IPR012907">
    <property type="entry name" value="Peptidase_S11_C"/>
</dbReference>
<dbReference type="PANTHER" id="PTHR21581">
    <property type="entry name" value="D-ALANYL-D-ALANINE CARBOXYPEPTIDASE"/>
    <property type="match status" value="1"/>
</dbReference>
<dbReference type="Gene3D" id="2.60.410.10">
    <property type="entry name" value="D-Ala-D-Ala carboxypeptidase, C-terminal domain"/>
    <property type="match status" value="1"/>
</dbReference>
<dbReference type="Gene3D" id="3.40.710.10">
    <property type="entry name" value="DD-peptidase/beta-lactamase superfamily"/>
    <property type="match status" value="1"/>
</dbReference>
<sequence>MKVVSFLLALIILLSALTGCQKANAQYTHTPGFELSSEAVFVMDVNTNDIIYEKNADKLMFPAALTQMLTALVAMEKTQDLNSEVTVPDGFSPLQGSESSPIGTASAGETFIMQDLLHCVIMNTDNTAATLIAQAAGGGDINSFISLLNEKAKVLGTKSTNFINPTGIHDTHNYTTARDMAAIAAAAVSNTAYMEIASKTAYTFAADNQSSRNVTSNLSILSTAGEYPAGTKEIKFSAGEDTGSSLVCVLEQDGLKIVAVLMGAPYSVDGAAVYADMKKLLGWASSTCVLAIPPKSGDTILTIGVSGNFNIKELPLKTEKNLSDLLPKKAQLKDIQLFCCIPSGINKPVNSGEVLGKADIIYNGKKTNSVNLLAVGSVTEAGKQSSVPDILLTVGIVFLSLFLLLLIIRQINIIRYRKKRQRALEQRRRQMRRELEKGTANSSVRRK</sequence>
<evidence type="ECO:0000256" key="2">
    <source>
        <dbReference type="ARBA" id="ARBA00004752"/>
    </source>
</evidence>
<evidence type="ECO:0000256" key="12">
    <source>
        <dbReference type="ARBA" id="ARBA00034000"/>
    </source>
</evidence>
<dbReference type="SUPFAM" id="SSF69189">
    <property type="entry name" value="Penicillin-binding protein associated domain"/>
    <property type="match status" value="1"/>
</dbReference>
<feature type="transmembrane region" description="Helical" evidence="16">
    <location>
        <begin position="390"/>
        <end position="408"/>
    </location>
</feature>
<dbReference type="PANTHER" id="PTHR21581:SF26">
    <property type="entry name" value="D-ALANYL-D-ALANINE ENDOPEPTIDASE"/>
    <property type="match status" value="1"/>
</dbReference>
<evidence type="ECO:0000256" key="9">
    <source>
        <dbReference type="ARBA" id="ARBA00022960"/>
    </source>
</evidence>
<evidence type="ECO:0000259" key="18">
    <source>
        <dbReference type="Pfam" id="PF00768"/>
    </source>
</evidence>
<dbReference type="GO" id="GO:0008360">
    <property type="term" value="P:regulation of cell shape"/>
    <property type="evidence" value="ECO:0007669"/>
    <property type="project" value="UniProtKB-KW"/>
</dbReference>
<dbReference type="AlphaFoldDB" id="A0A1G9VLK7"/>
<evidence type="ECO:0000256" key="5">
    <source>
        <dbReference type="ARBA" id="ARBA00022645"/>
    </source>
</evidence>
<dbReference type="InterPro" id="IPR018044">
    <property type="entry name" value="Peptidase_S11"/>
</dbReference>
<feature type="signal peptide" evidence="17">
    <location>
        <begin position="1"/>
        <end position="25"/>
    </location>
</feature>
<dbReference type="PROSITE" id="PS51257">
    <property type="entry name" value="PROKAR_LIPOPROTEIN"/>
    <property type="match status" value="1"/>
</dbReference>
<feature type="domain" description="Peptidase S11 D-alanyl-D-alanine carboxypeptidase A N-terminal" evidence="18">
    <location>
        <begin position="28"/>
        <end position="265"/>
    </location>
</feature>
<name>A0A1G9VLK7_9FIRM</name>
<evidence type="ECO:0000256" key="6">
    <source>
        <dbReference type="ARBA" id="ARBA00022670"/>
    </source>
</evidence>
<evidence type="ECO:0000256" key="13">
    <source>
        <dbReference type="PIRSR" id="PIRSR618044-2"/>
    </source>
</evidence>
<evidence type="ECO:0000256" key="8">
    <source>
        <dbReference type="ARBA" id="ARBA00022801"/>
    </source>
</evidence>
<dbReference type="GO" id="GO:0009252">
    <property type="term" value="P:peptidoglycan biosynthetic process"/>
    <property type="evidence" value="ECO:0007669"/>
    <property type="project" value="UniProtKB-UniPathway"/>
</dbReference>
<dbReference type="Proteomes" id="UP000199182">
    <property type="component" value="Unassembled WGS sequence"/>
</dbReference>
<comment type="similarity">
    <text evidence="3 14">Belongs to the peptidase S11 family.</text>
</comment>
<accession>A0A1G9VLK7</accession>
<evidence type="ECO:0000256" key="10">
    <source>
        <dbReference type="ARBA" id="ARBA00022984"/>
    </source>
</evidence>
<evidence type="ECO:0000256" key="1">
    <source>
        <dbReference type="ARBA" id="ARBA00003217"/>
    </source>
</evidence>
<comment type="function">
    <text evidence="1">Removes C-terminal D-alanyl residues from sugar-peptide cell wall precursors.</text>
</comment>
<evidence type="ECO:0000256" key="17">
    <source>
        <dbReference type="SAM" id="SignalP"/>
    </source>
</evidence>
<organism evidence="20 21">
    <name type="scientific">Acetanaerobacterium elongatum</name>
    <dbReference type="NCBI Taxonomy" id="258515"/>
    <lineage>
        <taxon>Bacteria</taxon>
        <taxon>Bacillati</taxon>
        <taxon>Bacillota</taxon>
        <taxon>Clostridia</taxon>
        <taxon>Eubacteriales</taxon>
        <taxon>Oscillospiraceae</taxon>
        <taxon>Acetanaerobacterium</taxon>
    </lineage>
</organism>
<dbReference type="EMBL" id="FNID01000004">
    <property type="protein sequence ID" value="SDM73059.1"/>
    <property type="molecule type" value="Genomic_DNA"/>
</dbReference>
<dbReference type="InterPro" id="IPR015956">
    <property type="entry name" value="Peniciliin-bd_prot_C_sf"/>
</dbReference>
<evidence type="ECO:0000256" key="3">
    <source>
        <dbReference type="ARBA" id="ARBA00007164"/>
    </source>
</evidence>
<proteinExistence type="inferred from homology"/>
<evidence type="ECO:0000256" key="4">
    <source>
        <dbReference type="ARBA" id="ARBA00012448"/>
    </source>
</evidence>
<protein>
    <recommendedName>
        <fullName evidence="4">serine-type D-Ala-D-Ala carboxypeptidase</fullName>
        <ecNumber evidence="4">3.4.16.4</ecNumber>
    </recommendedName>
</protein>
<evidence type="ECO:0000259" key="19">
    <source>
        <dbReference type="Pfam" id="PF07943"/>
    </source>
</evidence>
<evidence type="ECO:0000256" key="7">
    <source>
        <dbReference type="ARBA" id="ARBA00022729"/>
    </source>
</evidence>
<feature type="domain" description="Peptidase S11 D-Ala-D-Ala carboxypeptidase A C-terminal" evidence="19">
    <location>
        <begin position="310"/>
        <end position="379"/>
    </location>
</feature>
<dbReference type="STRING" id="258515.SAMN05192585_10441"/>
<feature type="binding site" evidence="13">
    <location>
        <position position="235"/>
    </location>
    <ligand>
        <name>substrate</name>
    </ligand>
</feature>
<dbReference type="EC" id="3.4.16.4" evidence="4"/>
<keyword evidence="11" id="KW-0961">Cell wall biogenesis/degradation</keyword>
<feature type="compositionally biased region" description="Basic and acidic residues" evidence="15">
    <location>
        <begin position="428"/>
        <end position="437"/>
    </location>
</feature>
<feature type="region of interest" description="Disordered" evidence="15">
    <location>
        <begin position="428"/>
        <end position="447"/>
    </location>
</feature>
<dbReference type="SUPFAM" id="SSF56601">
    <property type="entry name" value="beta-lactamase/transpeptidase-like"/>
    <property type="match status" value="1"/>
</dbReference>
<dbReference type="Pfam" id="PF00768">
    <property type="entry name" value="Peptidase_S11"/>
    <property type="match status" value="1"/>
</dbReference>
<keyword evidence="16" id="KW-1133">Transmembrane helix</keyword>
<evidence type="ECO:0000256" key="11">
    <source>
        <dbReference type="ARBA" id="ARBA00023316"/>
    </source>
</evidence>
<dbReference type="GO" id="GO:0071555">
    <property type="term" value="P:cell wall organization"/>
    <property type="evidence" value="ECO:0007669"/>
    <property type="project" value="UniProtKB-KW"/>
</dbReference>